<dbReference type="FunFam" id="3.40.50.1000:FF:000001">
    <property type="entry name" value="Phospholipid-transporting ATPase IC"/>
    <property type="match status" value="1"/>
</dbReference>
<comment type="catalytic activity">
    <reaction evidence="12 16">
        <text>ATP + H2O + phospholipidSide 1 = ADP + phosphate + phospholipidSide 2.</text>
        <dbReference type="EC" id="7.6.2.1"/>
    </reaction>
</comment>
<gene>
    <name evidence="21" type="ORF">PROFUN_07246</name>
</gene>
<feature type="domain" description="P-type ATPase C-terminal" evidence="20">
    <location>
        <begin position="889"/>
        <end position="1138"/>
    </location>
</feature>
<dbReference type="InterPro" id="IPR036412">
    <property type="entry name" value="HAD-like_sf"/>
</dbReference>
<dbReference type="PRINTS" id="PR00119">
    <property type="entry name" value="CATATPASE"/>
</dbReference>
<dbReference type="PROSITE" id="PS00154">
    <property type="entry name" value="ATPASE_E1_E2"/>
    <property type="match status" value="1"/>
</dbReference>
<keyword evidence="10 16" id="KW-1133">Transmembrane helix</keyword>
<dbReference type="InterPro" id="IPR059000">
    <property type="entry name" value="ATPase_P-type_domA"/>
</dbReference>
<evidence type="ECO:0000313" key="21">
    <source>
        <dbReference type="EMBL" id="PRP85062.1"/>
    </source>
</evidence>
<dbReference type="CDD" id="cd02073">
    <property type="entry name" value="P-type_ATPase_APLT_Dnf-like"/>
    <property type="match status" value="1"/>
</dbReference>
<dbReference type="SUPFAM" id="SSF81653">
    <property type="entry name" value="Calcium ATPase, transduction domain A"/>
    <property type="match status" value="1"/>
</dbReference>
<dbReference type="GO" id="GO:0005886">
    <property type="term" value="C:plasma membrane"/>
    <property type="evidence" value="ECO:0007669"/>
    <property type="project" value="TreeGrafter"/>
</dbReference>
<dbReference type="SFLD" id="SFLDG00002">
    <property type="entry name" value="C1.7:_P-type_atpase_like"/>
    <property type="match status" value="1"/>
</dbReference>
<keyword evidence="9 16" id="KW-1278">Translocase</keyword>
<dbReference type="OrthoDB" id="377733at2759"/>
<evidence type="ECO:0000256" key="2">
    <source>
        <dbReference type="ARBA" id="ARBA00004308"/>
    </source>
</evidence>
<dbReference type="SFLD" id="SFLDS00003">
    <property type="entry name" value="Haloacid_Dehalogenase"/>
    <property type="match status" value="1"/>
</dbReference>
<dbReference type="Pfam" id="PF16209">
    <property type="entry name" value="PhoLip_ATPase_N"/>
    <property type="match status" value="1"/>
</dbReference>
<dbReference type="STRING" id="1890364.A0A2P6NMB9"/>
<keyword evidence="4 16" id="KW-0812">Transmembrane</keyword>
<feature type="binding site" evidence="15">
    <location>
        <position position="486"/>
    </location>
    <ligand>
        <name>Mg(2+)</name>
        <dbReference type="ChEBI" id="CHEBI:18420"/>
    </ligand>
</feature>
<dbReference type="InterPro" id="IPR001757">
    <property type="entry name" value="P_typ_ATPase"/>
</dbReference>
<feature type="binding site" evidence="14">
    <location>
        <position position="486"/>
    </location>
    <ligand>
        <name>ATP</name>
        <dbReference type="ChEBI" id="CHEBI:30616"/>
    </ligand>
</feature>
<dbReference type="SFLD" id="SFLDF00027">
    <property type="entry name" value="p-type_atpase"/>
    <property type="match status" value="1"/>
</dbReference>
<keyword evidence="6 14" id="KW-0547">Nucleotide-binding</keyword>
<keyword evidence="8 15" id="KW-0460">Magnesium</keyword>
<comment type="subcellular location">
    <subcellularLocation>
        <location evidence="2">Endomembrane system</location>
    </subcellularLocation>
    <subcellularLocation>
        <location evidence="1 16">Membrane</location>
        <topology evidence="1 16">Multi-pass membrane protein</topology>
    </subcellularLocation>
</comment>
<feature type="transmembrane region" description="Helical" evidence="16">
    <location>
        <begin position="414"/>
        <end position="439"/>
    </location>
</feature>
<evidence type="ECO:0000259" key="19">
    <source>
        <dbReference type="Pfam" id="PF16209"/>
    </source>
</evidence>
<name>A0A2P6NMB9_9EUKA</name>
<evidence type="ECO:0000256" key="9">
    <source>
        <dbReference type="ARBA" id="ARBA00022967"/>
    </source>
</evidence>
<dbReference type="Proteomes" id="UP000241769">
    <property type="component" value="Unassembled WGS sequence"/>
</dbReference>
<feature type="binding site" evidence="14">
    <location>
        <position position="667"/>
    </location>
    <ligand>
        <name>ATP</name>
        <dbReference type="ChEBI" id="CHEBI:30616"/>
    </ligand>
</feature>
<feature type="domain" description="P-type ATPase A" evidence="18">
    <location>
        <begin position="213"/>
        <end position="274"/>
    </location>
</feature>
<dbReference type="GO" id="GO:0016887">
    <property type="term" value="F:ATP hydrolysis activity"/>
    <property type="evidence" value="ECO:0007669"/>
    <property type="project" value="InterPro"/>
</dbReference>
<feature type="transmembrane region" description="Helical" evidence="16">
    <location>
        <begin position="1068"/>
        <end position="1090"/>
    </location>
</feature>
<dbReference type="Pfam" id="PF13246">
    <property type="entry name" value="Cation_ATPase"/>
    <property type="match status" value="1"/>
</dbReference>
<dbReference type="InterPro" id="IPR006539">
    <property type="entry name" value="P-type_ATPase_IV"/>
</dbReference>
<feature type="active site" description="4-aspartylphosphate intermediate" evidence="13">
    <location>
        <position position="484"/>
    </location>
</feature>
<feature type="transmembrane region" description="Helical" evidence="16">
    <location>
        <begin position="175"/>
        <end position="194"/>
    </location>
</feature>
<feature type="binding site" evidence="14">
    <location>
        <position position="843"/>
    </location>
    <ligand>
        <name>ATP</name>
        <dbReference type="ChEBI" id="CHEBI:30616"/>
    </ligand>
</feature>
<comment type="cofactor">
    <cofactor evidence="15">
        <name>Mg(2+)</name>
        <dbReference type="ChEBI" id="CHEBI:18420"/>
    </cofactor>
</comment>
<evidence type="ECO:0000256" key="11">
    <source>
        <dbReference type="ARBA" id="ARBA00023136"/>
    </source>
</evidence>
<comment type="caution">
    <text evidence="21">The sequence shown here is derived from an EMBL/GenBank/DDBJ whole genome shotgun (WGS) entry which is preliminary data.</text>
</comment>
<evidence type="ECO:0000259" key="18">
    <source>
        <dbReference type="Pfam" id="PF00122"/>
    </source>
</evidence>
<feature type="binding site" evidence="14">
    <location>
        <position position="627"/>
    </location>
    <ligand>
        <name>ATP</name>
        <dbReference type="ChEBI" id="CHEBI:30616"/>
    </ligand>
</feature>
<evidence type="ECO:0000256" key="8">
    <source>
        <dbReference type="ARBA" id="ARBA00022842"/>
    </source>
</evidence>
<keyword evidence="11 16" id="KW-0472">Membrane</keyword>
<keyword evidence="5 15" id="KW-0479">Metal-binding</keyword>
<dbReference type="FunFam" id="3.40.50.1000:FF:000014">
    <property type="entry name" value="Phospholipid-transporting ATPase"/>
    <property type="match status" value="1"/>
</dbReference>
<feature type="binding site" evidence="14">
    <location>
        <position position="748"/>
    </location>
    <ligand>
        <name>ATP</name>
        <dbReference type="ChEBI" id="CHEBI:30616"/>
    </ligand>
</feature>
<evidence type="ECO:0000256" key="7">
    <source>
        <dbReference type="ARBA" id="ARBA00022840"/>
    </source>
</evidence>
<dbReference type="Gene3D" id="3.40.50.1000">
    <property type="entry name" value="HAD superfamily/HAD-like"/>
    <property type="match status" value="1"/>
</dbReference>
<proteinExistence type="inferred from homology"/>
<dbReference type="InterPro" id="IPR023299">
    <property type="entry name" value="ATPase_P-typ_cyto_dom_N"/>
</dbReference>
<dbReference type="InterPro" id="IPR032630">
    <property type="entry name" value="P_typ_ATPase_c"/>
</dbReference>
<evidence type="ECO:0000256" key="6">
    <source>
        <dbReference type="ARBA" id="ARBA00022741"/>
    </source>
</evidence>
<feature type="binding site" evidence="15">
    <location>
        <position position="863"/>
    </location>
    <ligand>
        <name>Mg(2+)</name>
        <dbReference type="ChEBI" id="CHEBI:18420"/>
    </ligand>
</feature>
<dbReference type="NCBIfam" id="TIGR01652">
    <property type="entry name" value="ATPase-Plipid"/>
    <property type="match status" value="1"/>
</dbReference>
<evidence type="ECO:0000256" key="14">
    <source>
        <dbReference type="PIRSR" id="PIRSR606539-2"/>
    </source>
</evidence>
<feature type="domain" description="P-type ATPase N-terminal" evidence="19">
    <location>
        <begin position="114"/>
        <end position="178"/>
    </location>
</feature>
<dbReference type="InParanoid" id="A0A2P6NMB9"/>
<sequence>MIAEREAADLLGAHNPRRRFIKTSLHRCSRAGNQEAEKEANERDLNDNTAQLQQEAINNPNALELVEIDLDGKKEQGQRRKKGTREALLQVAAGKKRGNHKPRWNIYPNIHFNVTEAEENHGKRFPSNRISTTKYNPFNFLPKLLFEQFRKVTNIFFLGVVVITFIPSISPVTPYTSVVPLVFILVVSALREAYEDINRYKADHKANYRKYSVLQTDGTKREVSSKDLKVGDVLYLEKNSFLPADVLLLKTALPESLCFVETAQLDGESNLKQLKAVKETEALSEDSLCRLRGTVECEEPHPLFYTFHARLKLNDKTIALDTKQLLLRGTAIRNTAWTYGVIVYGGSDSKLSLNQRNPPSKFSSMDRQMNKIVGGIFAFMFVCCFILAVLGGVFQGNGDKWYLRNTTSAPVTGILVFFSYIVLLSYLIPQSLFVTLEIVKVFQARFMEWDKEMMTDRNDPESGMLAKTSNLNDELALVKYIFSDKTGTLTQNMMVFDRSSVGGIVYHDMMKGELKKVMEERSENEEQLEYIADFVRALSVCHAVIAEENEKGELYYQAQSPDESALVDGARVNGFVFRATGIKGITTTEMGEEKNYEVLANLEFTSERARSSVILRKPDGSIILYSKGSDTQILKRVGNKSKGEGKGADVYAASLRHLDDFSNFGLRTLVVARRHLSEREYEEWNKQYHAASTSLHNRNENVNKVCELIEQDLEIIGCTAIEDKLQEGVPDTIEYLLQCGMKVWVITGDKQQTAINIAYSTKLITREQPQVIINIDKNGDNPGEQCKQLLRDAVQKHSGGPPIAVVIDGDSIYYALKECSEDFVELTNLASAAVCCRVTPLQKAEVVRTIKEAKKEVCLSIGDGANDVSMIQEAHIGVGIFGKEGTQAARASDYAIGQFSFLKRLLTVHGRYSYVRNLACIHQSFYKNMAFGFVQFWYAFYSGYSGQTMYDDWILTGYNIIFTSAPPFFTALFMKDVLEKTIYENPKLYQDLKTGDYFNFKTVGLWLSSAIYHSWIAFMIVWLIFSIEPVMLHGRTNDLYLMGQLLATLVILVVLLKISLSIVYWTRVLIGFVIASYLVYIIADVLISSFSSFWPKGYFEAFTAVQIPSFWWGLLLGVGFCLLPDFIFACVYTNYFPENWMILRERERMEQAGILRDSPTSHPSPPSDVKSEVNI</sequence>
<dbReference type="PANTHER" id="PTHR24092:SF218">
    <property type="entry name" value="PHOSPHOLIPID-TRANSPORTING ATPASE"/>
    <property type="match status" value="1"/>
</dbReference>
<dbReference type="SUPFAM" id="SSF81665">
    <property type="entry name" value="Calcium ATPase, transmembrane domain M"/>
    <property type="match status" value="1"/>
</dbReference>
<evidence type="ECO:0000256" key="15">
    <source>
        <dbReference type="PIRSR" id="PIRSR606539-3"/>
    </source>
</evidence>
<evidence type="ECO:0000256" key="13">
    <source>
        <dbReference type="PIRSR" id="PIRSR606539-1"/>
    </source>
</evidence>
<feature type="binding site" evidence="15">
    <location>
        <position position="484"/>
    </location>
    <ligand>
        <name>Mg(2+)</name>
        <dbReference type="ChEBI" id="CHEBI:18420"/>
    </ligand>
</feature>
<evidence type="ECO:0000256" key="17">
    <source>
        <dbReference type="SAM" id="MobiDB-lite"/>
    </source>
</evidence>
<dbReference type="GO" id="GO:0005524">
    <property type="term" value="F:ATP binding"/>
    <property type="evidence" value="ECO:0007669"/>
    <property type="project" value="UniProtKB-UniRule"/>
</dbReference>
<dbReference type="EC" id="7.6.2.1" evidence="16"/>
<dbReference type="InterPro" id="IPR032631">
    <property type="entry name" value="P-type_ATPase_N"/>
</dbReference>
<evidence type="ECO:0000256" key="5">
    <source>
        <dbReference type="ARBA" id="ARBA00022723"/>
    </source>
</evidence>
<feature type="binding site" evidence="14">
    <location>
        <position position="484"/>
    </location>
    <ligand>
        <name>ATP</name>
        <dbReference type="ChEBI" id="CHEBI:30616"/>
    </ligand>
</feature>
<feature type="transmembrane region" description="Helical" evidence="16">
    <location>
        <begin position="1039"/>
        <end position="1056"/>
    </location>
</feature>
<feature type="binding site" evidence="14">
    <location>
        <position position="749"/>
    </location>
    <ligand>
        <name>ATP</name>
        <dbReference type="ChEBI" id="CHEBI:30616"/>
    </ligand>
</feature>
<feature type="transmembrane region" description="Helical" evidence="16">
    <location>
        <begin position="925"/>
        <end position="941"/>
    </location>
</feature>
<evidence type="ECO:0000256" key="12">
    <source>
        <dbReference type="ARBA" id="ARBA00034036"/>
    </source>
</evidence>
<dbReference type="Pfam" id="PF16212">
    <property type="entry name" value="PhoLip_ATPase_C"/>
    <property type="match status" value="1"/>
</dbReference>
<dbReference type="AlphaFoldDB" id="A0A2P6NMB9"/>
<feature type="binding site" evidence="15">
    <location>
        <position position="867"/>
    </location>
    <ligand>
        <name>Mg(2+)</name>
        <dbReference type="ChEBI" id="CHEBI:18420"/>
    </ligand>
</feature>
<feature type="transmembrane region" description="Helical" evidence="16">
    <location>
        <begin position="1003"/>
        <end position="1027"/>
    </location>
</feature>
<feature type="binding site" evidence="14">
    <location>
        <position position="866"/>
    </location>
    <ligand>
        <name>ATP</name>
        <dbReference type="ChEBI" id="CHEBI:30616"/>
    </ligand>
</feature>
<dbReference type="SUPFAM" id="SSF81660">
    <property type="entry name" value="Metal cation-transporting ATPase, ATP-binding domain N"/>
    <property type="match status" value="1"/>
</dbReference>
<dbReference type="Gene3D" id="2.70.150.10">
    <property type="entry name" value="Calcium-transporting ATPase, cytoplasmic transduction domain A"/>
    <property type="match status" value="1"/>
</dbReference>
<evidence type="ECO:0000256" key="10">
    <source>
        <dbReference type="ARBA" id="ARBA00022989"/>
    </source>
</evidence>
<evidence type="ECO:0000256" key="4">
    <source>
        <dbReference type="ARBA" id="ARBA00022692"/>
    </source>
</evidence>
<protein>
    <recommendedName>
        <fullName evidence="16">Phospholipid-transporting ATPase</fullName>
        <ecNumber evidence="16">7.6.2.1</ecNumber>
    </recommendedName>
</protein>
<feature type="binding site" evidence="14">
    <location>
        <position position="604"/>
    </location>
    <ligand>
        <name>ATP</name>
        <dbReference type="ChEBI" id="CHEBI:30616"/>
    </ligand>
</feature>
<comment type="similarity">
    <text evidence="3 16">Belongs to the cation transport ATPase (P-type) (TC 3.A.3) family. Type IV subfamily.</text>
</comment>
<accession>A0A2P6NMB9</accession>
<feature type="transmembrane region" description="Helical" evidence="16">
    <location>
        <begin position="1110"/>
        <end position="1136"/>
    </location>
</feature>
<dbReference type="InterPro" id="IPR018303">
    <property type="entry name" value="ATPase_P-typ_P_site"/>
</dbReference>
<evidence type="ECO:0000256" key="16">
    <source>
        <dbReference type="RuleBase" id="RU362033"/>
    </source>
</evidence>
<feature type="transmembrane region" description="Helical" evidence="16">
    <location>
        <begin position="953"/>
        <end position="974"/>
    </location>
</feature>
<evidence type="ECO:0000256" key="3">
    <source>
        <dbReference type="ARBA" id="ARBA00008109"/>
    </source>
</evidence>
<dbReference type="GO" id="GO:0000287">
    <property type="term" value="F:magnesium ion binding"/>
    <property type="evidence" value="ECO:0007669"/>
    <property type="project" value="UniProtKB-UniRule"/>
</dbReference>
<feature type="binding site" evidence="14">
    <location>
        <position position="563"/>
    </location>
    <ligand>
        <name>ATP</name>
        <dbReference type="ChEBI" id="CHEBI:30616"/>
    </ligand>
</feature>
<dbReference type="InterPro" id="IPR023214">
    <property type="entry name" value="HAD_sf"/>
</dbReference>
<evidence type="ECO:0000259" key="20">
    <source>
        <dbReference type="Pfam" id="PF16212"/>
    </source>
</evidence>
<evidence type="ECO:0000256" key="1">
    <source>
        <dbReference type="ARBA" id="ARBA00004141"/>
    </source>
</evidence>
<organism evidence="21 22">
    <name type="scientific">Planoprotostelium fungivorum</name>
    <dbReference type="NCBI Taxonomy" id="1890364"/>
    <lineage>
        <taxon>Eukaryota</taxon>
        <taxon>Amoebozoa</taxon>
        <taxon>Evosea</taxon>
        <taxon>Variosea</taxon>
        <taxon>Cavosteliida</taxon>
        <taxon>Cavosteliaceae</taxon>
        <taxon>Planoprotostelium</taxon>
    </lineage>
</organism>
<dbReference type="InterPro" id="IPR044492">
    <property type="entry name" value="P_typ_ATPase_HD_dom"/>
</dbReference>
<dbReference type="NCBIfam" id="TIGR01494">
    <property type="entry name" value="ATPase_P-type"/>
    <property type="match status" value="1"/>
</dbReference>
<feature type="binding site" evidence="14">
    <location>
        <position position="837"/>
    </location>
    <ligand>
        <name>ATP</name>
        <dbReference type="ChEBI" id="CHEBI:30616"/>
    </ligand>
</feature>
<feature type="transmembrane region" description="Helical" evidence="16">
    <location>
        <begin position="372"/>
        <end position="394"/>
    </location>
</feature>
<dbReference type="SUPFAM" id="SSF56784">
    <property type="entry name" value="HAD-like"/>
    <property type="match status" value="1"/>
</dbReference>
<dbReference type="Gene3D" id="3.40.1110.10">
    <property type="entry name" value="Calcium-transporting ATPase, cytoplasmic domain N"/>
    <property type="match status" value="1"/>
</dbReference>
<keyword evidence="7 14" id="KW-0067">ATP-binding</keyword>
<dbReference type="Pfam" id="PF00122">
    <property type="entry name" value="E1-E2_ATPase"/>
    <property type="match status" value="1"/>
</dbReference>
<feature type="region of interest" description="Disordered" evidence="17">
    <location>
        <begin position="1155"/>
        <end position="1175"/>
    </location>
</feature>
<feature type="transmembrane region" description="Helical" evidence="16">
    <location>
        <begin position="152"/>
        <end position="169"/>
    </location>
</feature>
<dbReference type="PANTHER" id="PTHR24092">
    <property type="entry name" value="PROBABLE PHOSPHOLIPID-TRANSPORTING ATPASE"/>
    <property type="match status" value="1"/>
</dbReference>
<evidence type="ECO:0000313" key="22">
    <source>
        <dbReference type="Proteomes" id="UP000241769"/>
    </source>
</evidence>
<dbReference type="InterPro" id="IPR023298">
    <property type="entry name" value="ATPase_P-typ_TM_dom_sf"/>
</dbReference>
<dbReference type="GO" id="GO:0140326">
    <property type="term" value="F:ATPase-coupled intramembrane lipid transporter activity"/>
    <property type="evidence" value="ECO:0007669"/>
    <property type="project" value="UniProtKB-EC"/>
</dbReference>
<feature type="binding site" evidence="14">
    <location>
        <position position="747"/>
    </location>
    <ligand>
        <name>ATP</name>
        <dbReference type="ChEBI" id="CHEBI:30616"/>
    </ligand>
</feature>
<dbReference type="InterPro" id="IPR008250">
    <property type="entry name" value="ATPase_P-typ_transduc_dom_A_sf"/>
</dbReference>
<feature type="binding site" evidence="14">
    <location>
        <position position="485"/>
    </location>
    <ligand>
        <name>ATP</name>
        <dbReference type="ChEBI" id="CHEBI:30616"/>
    </ligand>
</feature>
<feature type="binding site" evidence="14">
    <location>
        <position position="867"/>
    </location>
    <ligand>
        <name>ATP</name>
        <dbReference type="ChEBI" id="CHEBI:30616"/>
    </ligand>
</feature>
<dbReference type="GO" id="GO:0045332">
    <property type="term" value="P:phospholipid translocation"/>
    <property type="evidence" value="ECO:0007669"/>
    <property type="project" value="TreeGrafter"/>
</dbReference>
<reference evidence="21 22" key="1">
    <citation type="journal article" date="2018" name="Genome Biol. Evol.">
        <title>Multiple Roots of Fruiting Body Formation in Amoebozoa.</title>
        <authorList>
            <person name="Hillmann F."/>
            <person name="Forbes G."/>
            <person name="Novohradska S."/>
            <person name="Ferling I."/>
            <person name="Riege K."/>
            <person name="Groth M."/>
            <person name="Westermann M."/>
            <person name="Marz M."/>
            <person name="Spaller T."/>
            <person name="Winckler T."/>
            <person name="Schaap P."/>
            <person name="Glockner G."/>
        </authorList>
    </citation>
    <scope>NUCLEOTIDE SEQUENCE [LARGE SCALE GENOMIC DNA]</scope>
    <source>
        <strain evidence="21 22">Jena</strain>
    </source>
</reference>
<keyword evidence="22" id="KW-1185">Reference proteome</keyword>
<dbReference type="EMBL" id="MDYQ01000051">
    <property type="protein sequence ID" value="PRP85062.1"/>
    <property type="molecule type" value="Genomic_DNA"/>
</dbReference>